<keyword evidence="1" id="KW-0812">Transmembrane</keyword>
<evidence type="ECO:0000313" key="2">
    <source>
        <dbReference type="EMBL" id="MFC5438284.1"/>
    </source>
</evidence>
<gene>
    <name evidence="2" type="ORF">ACFPME_17115</name>
</gene>
<organism evidence="2 3">
    <name type="scientific">Rhodanobacter umsongensis</name>
    <dbReference type="NCBI Taxonomy" id="633153"/>
    <lineage>
        <taxon>Bacteria</taxon>
        <taxon>Pseudomonadati</taxon>
        <taxon>Pseudomonadota</taxon>
        <taxon>Gammaproteobacteria</taxon>
        <taxon>Lysobacterales</taxon>
        <taxon>Rhodanobacteraceae</taxon>
        <taxon>Rhodanobacter</taxon>
    </lineage>
</organism>
<keyword evidence="1" id="KW-0472">Membrane</keyword>
<protein>
    <submittedName>
        <fullName evidence="2">Energy transducer TonB</fullName>
    </submittedName>
</protein>
<sequence length="183" mass="19798">MPDFRFASSHRYALALVSALVLALAGGMFWYSRAMANASFDDAVASPTEATAAPADDAQSGSGILLGLAREAMHDGRLVAPAGSNAYEFYLSVLQLEPENPTARDALRESFPRAAVEIERTINRKDLEEARREIDLLREFDSDNFTLALLGGKLSAARTIVMKQHEAEAARIQQSSARNAAAL</sequence>
<accession>A0ABW0JQC3</accession>
<dbReference type="Proteomes" id="UP001596013">
    <property type="component" value="Unassembled WGS sequence"/>
</dbReference>
<dbReference type="RefSeq" id="WP_377306903.1">
    <property type="nucleotide sequence ID" value="NZ_JBHSMK010000011.1"/>
</dbReference>
<evidence type="ECO:0000256" key="1">
    <source>
        <dbReference type="SAM" id="Phobius"/>
    </source>
</evidence>
<keyword evidence="3" id="KW-1185">Reference proteome</keyword>
<name>A0ABW0JQC3_9GAMM</name>
<dbReference type="EMBL" id="JBHSMK010000011">
    <property type="protein sequence ID" value="MFC5438284.1"/>
    <property type="molecule type" value="Genomic_DNA"/>
</dbReference>
<evidence type="ECO:0000313" key="3">
    <source>
        <dbReference type="Proteomes" id="UP001596013"/>
    </source>
</evidence>
<comment type="caution">
    <text evidence="2">The sequence shown here is derived from an EMBL/GenBank/DDBJ whole genome shotgun (WGS) entry which is preliminary data.</text>
</comment>
<keyword evidence="1" id="KW-1133">Transmembrane helix</keyword>
<proteinExistence type="predicted"/>
<reference evidence="3" key="1">
    <citation type="journal article" date="2019" name="Int. J. Syst. Evol. Microbiol.">
        <title>The Global Catalogue of Microorganisms (GCM) 10K type strain sequencing project: providing services to taxonomists for standard genome sequencing and annotation.</title>
        <authorList>
            <consortium name="The Broad Institute Genomics Platform"/>
            <consortium name="The Broad Institute Genome Sequencing Center for Infectious Disease"/>
            <person name="Wu L."/>
            <person name="Ma J."/>
        </authorList>
    </citation>
    <scope>NUCLEOTIDE SEQUENCE [LARGE SCALE GENOMIC DNA]</scope>
    <source>
        <strain evidence="3">JCM 17130</strain>
    </source>
</reference>
<feature type="transmembrane region" description="Helical" evidence="1">
    <location>
        <begin position="12"/>
        <end position="31"/>
    </location>
</feature>